<dbReference type="HOGENOM" id="CLU_1600664_0_0_12"/>
<evidence type="ECO:0000256" key="1">
    <source>
        <dbReference type="ARBA" id="ARBA00022614"/>
    </source>
</evidence>
<protein>
    <submittedName>
        <fullName evidence="4">Leucine-rich repeat (LRR) protein</fullName>
    </submittedName>
</protein>
<keyword evidence="2" id="KW-0677">Repeat</keyword>
<dbReference type="InterPro" id="IPR050216">
    <property type="entry name" value="LRR_domain-containing"/>
</dbReference>
<dbReference type="Gene3D" id="3.80.10.10">
    <property type="entry name" value="Ribonuclease Inhibitor"/>
    <property type="match status" value="1"/>
</dbReference>
<dbReference type="GO" id="GO:0005737">
    <property type="term" value="C:cytoplasm"/>
    <property type="evidence" value="ECO:0007669"/>
    <property type="project" value="TreeGrafter"/>
</dbReference>
<dbReference type="AlphaFoldDB" id="Q04V30"/>
<dbReference type="KEGG" id="lbj:LBJ_0548"/>
<dbReference type="InterPro" id="IPR032675">
    <property type="entry name" value="LRR_dom_sf"/>
</dbReference>
<reference evidence="4 5" key="1">
    <citation type="journal article" date="2006" name="Proc. Natl. Acad. Sci. U.S.A.">
        <title>Genome reduction in Leptospira borgpetersenii reflects limited transmission potential.</title>
        <authorList>
            <person name="Bulach D.M."/>
            <person name="Zuerner R.L."/>
            <person name="Wilson P."/>
            <person name="Seemann T."/>
            <person name="McGrath A."/>
            <person name="Cullen P.A."/>
            <person name="Davis J."/>
            <person name="Johnson M."/>
            <person name="Kuczek E."/>
            <person name="Alt D.P."/>
            <person name="Peterson-Burch B."/>
            <person name="Coppel R.L."/>
            <person name="Rood J.I."/>
            <person name="Davies J.K."/>
            <person name="Adler B."/>
        </authorList>
    </citation>
    <scope>NUCLEOTIDE SEQUENCE [LARGE SCALE GENOMIC DNA]</scope>
    <source>
        <strain evidence="4 5">JB197</strain>
    </source>
</reference>
<evidence type="ECO:0000259" key="3">
    <source>
        <dbReference type="Pfam" id="PF23598"/>
    </source>
</evidence>
<dbReference type="Proteomes" id="UP000000656">
    <property type="component" value="Chromosome 1"/>
</dbReference>
<evidence type="ECO:0000313" key="4">
    <source>
        <dbReference type="EMBL" id="ABJ75240.1"/>
    </source>
</evidence>
<feature type="domain" description="Disease resistance R13L4/SHOC-2-like LRR" evidence="3">
    <location>
        <begin position="89"/>
        <end position="158"/>
    </location>
</feature>
<keyword evidence="1" id="KW-0433">Leucine-rich repeat</keyword>
<dbReference type="PANTHER" id="PTHR48051:SF54">
    <property type="entry name" value="LEUCINE-RICH REPEAT-CONTAINING PROTEIN"/>
    <property type="match status" value="1"/>
</dbReference>
<gene>
    <name evidence="4" type="ordered locus">LBJ_0548</name>
</gene>
<proteinExistence type="predicted"/>
<organism evidence="4 5">
    <name type="scientific">Leptospira borgpetersenii serovar Hardjo-bovis (strain JB197)</name>
    <dbReference type="NCBI Taxonomy" id="355277"/>
    <lineage>
        <taxon>Bacteria</taxon>
        <taxon>Pseudomonadati</taxon>
        <taxon>Spirochaetota</taxon>
        <taxon>Spirochaetia</taxon>
        <taxon>Leptospirales</taxon>
        <taxon>Leptospiraceae</taxon>
        <taxon>Leptospira</taxon>
    </lineage>
</organism>
<name>Q04V30_LEPBJ</name>
<dbReference type="SUPFAM" id="SSF52058">
    <property type="entry name" value="L domain-like"/>
    <property type="match status" value="1"/>
</dbReference>
<dbReference type="InterPro" id="IPR055414">
    <property type="entry name" value="LRR_R13L4/SHOC2-like"/>
</dbReference>
<dbReference type="EMBL" id="CP000350">
    <property type="protein sequence ID" value="ABJ75240.1"/>
    <property type="molecule type" value="Genomic_DNA"/>
</dbReference>
<dbReference type="PANTHER" id="PTHR48051">
    <property type="match status" value="1"/>
</dbReference>
<evidence type="ECO:0000313" key="5">
    <source>
        <dbReference type="Proteomes" id="UP000000656"/>
    </source>
</evidence>
<accession>Q04V30</accession>
<sequence length="166" mass="19039">MGEDYTVMQNILCKMSKEIILQTLKEDSFLQIKKQTPYYLIFAYYDDEESEVIFDSSGKIKNSPYPELTKKGIDLSKLYDSEDKSMEVDDRKLEEIPDEIGDMDSMYSLRISKSKVRSLPDTIGKLKNCKQLDIQNNQIEFLPETIGAMESLEELSAGNNKLDLPA</sequence>
<evidence type="ECO:0000256" key="2">
    <source>
        <dbReference type="ARBA" id="ARBA00022737"/>
    </source>
</evidence>
<dbReference type="Pfam" id="PF23598">
    <property type="entry name" value="LRR_14"/>
    <property type="match status" value="1"/>
</dbReference>